<comment type="caution">
    <text evidence="1">The sequence shown here is derived from an EMBL/GenBank/DDBJ whole genome shotgun (WGS) entry which is preliminary data.</text>
</comment>
<proteinExistence type="predicted"/>
<dbReference type="Pfam" id="PF18924">
    <property type="entry name" value="DUF5674"/>
    <property type="match status" value="1"/>
</dbReference>
<dbReference type="EMBL" id="MFBO01000031">
    <property type="protein sequence ID" value="OGD97459.1"/>
    <property type="molecule type" value="Genomic_DNA"/>
</dbReference>
<name>A0A1F5H063_9BACT</name>
<gene>
    <name evidence="1" type="ORF">A3A49_00595</name>
</gene>
<evidence type="ECO:0000313" key="1">
    <source>
        <dbReference type="EMBL" id="OGD97459.1"/>
    </source>
</evidence>
<organism evidence="1 2">
    <name type="scientific">Candidatus Curtissbacteria bacterium RIFCSPLOWO2_01_FULL_38_11b</name>
    <dbReference type="NCBI Taxonomy" id="1797725"/>
    <lineage>
        <taxon>Bacteria</taxon>
        <taxon>Candidatus Curtissiibacteriota</taxon>
    </lineage>
</organism>
<accession>A0A1F5H063</accession>
<dbReference type="InterPro" id="IPR043731">
    <property type="entry name" value="DUF5674"/>
</dbReference>
<reference evidence="1 2" key="1">
    <citation type="journal article" date="2016" name="Nat. Commun.">
        <title>Thousands of microbial genomes shed light on interconnected biogeochemical processes in an aquifer system.</title>
        <authorList>
            <person name="Anantharaman K."/>
            <person name="Brown C.T."/>
            <person name="Hug L.A."/>
            <person name="Sharon I."/>
            <person name="Castelle C.J."/>
            <person name="Probst A.J."/>
            <person name="Thomas B.C."/>
            <person name="Singh A."/>
            <person name="Wilkins M.J."/>
            <person name="Karaoz U."/>
            <person name="Brodie E.L."/>
            <person name="Williams K.H."/>
            <person name="Hubbard S.S."/>
            <person name="Banfield J.F."/>
        </authorList>
    </citation>
    <scope>NUCLEOTIDE SEQUENCE [LARGE SCALE GENOMIC DNA]</scope>
</reference>
<sequence length="110" mass="12295">MIIVFKKKATSDDIRKVAEDFGGLYIKVVVDVSRKILAAGGERHFDAEQILLKDGSKQADLWGGGLDAKTGETDYNSMINIRPNRDNPSRDILSADVRQEFDKIVKNLMI</sequence>
<dbReference type="STRING" id="1797725.A3A49_00595"/>
<dbReference type="Proteomes" id="UP000176740">
    <property type="component" value="Unassembled WGS sequence"/>
</dbReference>
<evidence type="ECO:0000313" key="2">
    <source>
        <dbReference type="Proteomes" id="UP000176740"/>
    </source>
</evidence>
<dbReference type="AlphaFoldDB" id="A0A1F5H063"/>
<protein>
    <submittedName>
        <fullName evidence="1">Uncharacterized protein</fullName>
    </submittedName>
</protein>